<keyword evidence="3" id="KW-0276">Fatty acid metabolism</keyword>
<dbReference type="EC" id="6.2.1.44" evidence="6"/>
<dbReference type="InterPro" id="IPR020845">
    <property type="entry name" value="AMP-binding_CS"/>
</dbReference>
<dbReference type="PANTHER" id="PTHR43859">
    <property type="entry name" value="ACYL-ACTIVATING ENZYME"/>
    <property type="match status" value="1"/>
</dbReference>
<dbReference type="Gene3D" id="3.40.50.12780">
    <property type="entry name" value="N-terminal domain of ligase-like"/>
    <property type="match status" value="1"/>
</dbReference>
<dbReference type="InterPro" id="IPR042099">
    <property type="entry name" value="ANL_N_sf"/>
</dbReference>
<comment type="catalytic activity">
    <reaction evidence="5">
        <text>3-(methylsulfanyl)propanoate + ATP + CoA = 3-(methylsulfanyl)propanoyl-CoA + AMP + diphosphate</text>
        <dbReference type="Rhea" id="RHEA:43052"/>
        <dbReference type="ChEBI" id="CHEBI:30616"/>
        <dbReference type="ChEBI" id="CHEBI:33019"/>
        <dbReference type="ChEBI" id="CHEBI:49016"/>
        <dbReference type="ChEBI" id="CHEBI:57287"/>
        <dbReference type="ChEBI" id="CHEBI:82815"/>
        <dbReference type="ChEBI" id="CHEBI:456215"/>
        <dbReference type="EC" id="6.2.1.44"/>
    </reaction>
    <physiologicalReaction direction="left-to-right" evidence="5">
        <dbReference type="Rhea" id="RHEA:43053"/>
    </physiologicalReaction>
</comment>
<evidence type="ECO:0000256" key="6">
    <source>
        <dbReference type="ARBA" id="ARBA00066616"/>
    </source>
</evidence>
<evidence type="ECO:0000259" key="9">
    <source>
        <dbReference type="Pfam" id="PF13193"/>
    </source>
</evidence>
<dbReference type="SUPFAM" id="SSF56801">
    <property type="entry name" value="Acetyl-CoA synthetase-like"/>
    <property type="match status" value="1"/>
</dbReference>
<dbReference type="GO" id="GO:0006631">
    <property type="term" value="P:fatty acid metabolic process"/>
    <property type="evidence" value="ECO:0007669"/>
    <property type="project" value="UniProtKB-KW"/>
</dbReference>
<keyword evidence="4" id="KW-0443">Lipid metabolism</keyword>
<proteinExistence type="inferred from homology"/>
<dbReference type="PANTHER" id="PTHR43859:SF4">
    <property type="entry name" value="BUTANOATE--COA LIGASE AAE1-RELATED"/>
    <property type="match status" value="1"/>
</dbReference>
<dbReference type="InterPro" id="IPR045851">
    <property type="entry name" value="AMP-bd_C_sf"/>
</dbReference>
<keyword evidence="2" id="KW-0436">Ligase</keyword>
<evidence type="ECO:0000256" key="5">
    <source>
        <dbReference type="ARBA" id="ARBA00051915"/>
    </source>
</evidence>
<evidence type="ECO:0000256" key="1">
    <source>
        <dbReference type="ARBA" id="ARBA00006432"/>
    </source>
</evidence>
<evidence type="ECO:0000256" key="4">
    <source>
        <dbReference type="ARBA" id="ARBA00023098"/>
    </source>
</evidence>
<dbReference type="InterPro" id="IPR025110">
    <property type="entry name" value="AMP-bd_C"/>
</dbReference>
<evidence type="ECO:0000313" key="10">
    <source>
        <dbReference type="EMBL" id="PUB17080.1"/>
    </source>
</evidence>
<evidence type="ECO:0000256" key="2">
    <source>
        <dbReference type="ARBA" id="ARBA00022598"/>
    </source>
</evidence>
<comment type="caution">
    <text evidence="10">The sequence shown here is derived from an EMBL/GenBank/DDBJ whole genome shotgun (WGS) entry which is preliminary data.</text>
</comment>
<sequence length="549" mass="60226">MSTNPYNTDLDRNPANHQPLTPLTFLERAASVFPDHTAIVHGALRRNYAEFYERSRQLASALAQHDIGRGDTVSAVLANTPAMLECHYGVPMSGGVLHSVNTRLDASVIAFQLDHAMSKVVIVDREFMPLIQDALALATVSPMVIQYNDDALSGPATETDAEEYEAFLSSGDPAFDWLMPLDEWDAISINYTSGTTGDPKGVVSHHRGAYLLAQGNALTTSMAKHAVYLWTLPMFHCNGWCFPWTLSAIIGTHVCLRQVRAEPIWTALAEEGVTHLCGAPIVMSLMISAPESEKRKLDHTVQFFTAAAPPPEKLLADMKLAGFDVTHLYGLTETYGPAVVNDWHQDWSDLPPAEQAALKSRQGVRYLPLEGLDVLDPDTMMPVPRDGKTMGEVMFRGNVVMKGYFRNPKATQEAFAGGWFHSGDLGVRYPDGYIQLKDRSKDIIISGGENISSIEVEEALYRHPAVEIAAVVAMPHDKWGETPCAFVELAAGETVDAAALNLWCKGQLAPYKVPGQFVFMSIPRTSTGKIQKFILRDQAKEIAKTVITG</sequence>
<dbReference type="GO" id="GO:0016874">
    <property type="term" value="F:ligase activity"/>
    <property type="evidence" value="ECO:0007669"/>
    <property type="project" value="UniProtKB-KW"/>
</dbReference>
<dbReference type="Pfam" id="PF13193">
    <property type="entry name" value="AMP-binding_C"/>
    <property type="match status" value="1"/>
</dbReference>
<comment type="similarity">
    <text evidence="1">Belongs to the ATP-dependent AMP-binding enzyme family.</text>
</comment>
<dbReference type="EMBL" id="QBUD01000002">
    <property type="protein sequence ID" value="PUB17080.1"/>
    <property type="molecule type" value="Genomic_DNA"/>
</dbReference>
<evidence type="ECO:0000313" key="11">
    <source>
        <dbReference type="Proteomes" id="UP000244523"/>
    </source>
</evidence>
<keyword evidence="11" id="KW-1185">Reference proteome</keyword>
<dbReference type="Proteomes" id="UP000244523">
    <property type="component" value="Unassembled WGS sequence"/>
</dbReference>
<protein>
    <recommendedName>
        <fullName evidence="7">3-methylmercaptopropionyl-CoA ligase</fullName>
        <ecNumber evidence="6">6.2.1.44</ecNumber>
    </recommendedName>
</protein>
<dbReference type="Gene3D" id="3.30.300.30">
    <property type="match status" value="1"/>
</dbReference>
<evidence type="ECO:0000259" key="8">
    <source>
        <dbReference type="Pfam" id="PF00501"/>
    </source>
</evidence>
<dbReference type="RefSeq" id="WP_108385258.1">
    <property type="nucleotide sequence ID" value="NZ_QBUD01000002.1"/>
</dbReference>
<dbReference type="PROSITE" id="PS00455">
    <property type="entry name" value="AMP_BINDING"/>
    <property type="match status" value="1"/>
</dbReference>
<dbReference type="FunFam" id="3.30.300.30:FF:000008">
    <property type="entry name" value="2,3-dihydroxybenzoate-AMP ligase"/>
    <property type="match status" value="1"/>
</dbReference>
<dbReference type="AlphaFoldDB" id="A0A2T6KLJ0"/>
<accession>A0A2T6KLJ0</accession>
<dbReference type="InterPro" id="IPR000873">
    <property type="entry name" value="AMP-dep_synth/lig_dom"/>
</dbReference>
<feature type="domain" description="AMP-binding enzyme C-terminal" evidence="9">
    <location>
        <begin position="455"/>
        <end position="529"/>
    </location>
</feature>
<name>A0A2T6KLJ0_9RHOB</name>
<organism evidence="10 11">
    <name type="scientific">Yoonia sediminilitoris</name>
    <dbReference type="NCBI Taxonomy" id="1286148"/>
    <lineage>
        <taxon>Bacteria</taxon>
        <taxon>Pseudomonadati</taxon>
        <taxon>Pseudomonadota</taxon>
        <taxon>Alphaproteobacteria</taxon>
        <taxon>Rhodobacterales</taxon>
        <taxon>Paracoccaceae</taxon>
        <taxon>Yoonia</taxon>
    </lineage>
</organism>
<gene>
    <name evidence="10" type="ORF">C8N45_10290</name>
</gene>
<evidence type="ECO:0000256" key="7">
    <source>
        <dbReference type="ARBA" id="ARBA00067668"/>
    </source>
</evidence>
<feature type="domain" description="AMP-dependent synthetase/ligase" evidence="8">
    <location>
        <begin position="26"/>
        <end position="405"/>
    </location>
</feature>
<evidence type="ECO:0000256" key="3">
    <source>
        <dbReference type="ARBA" id="ARBA00022832"/>
    </source>
</evidence>
<reference evidence="10 11" key="1">
    <citation type="submission" date="2018-04" db="EMBL/GenBank/DDBJ databases">
        <title>Genomic Encyclopedia of Archaeal and Bacterial Type Strains, Phase II (KMG-II): from individual species to whole genera.</title>
        <authorList>
            <person name="Goeker M."/>
        </authorList>
    </citation>
    <scope>NUCLEOTIDE SEQUENCE [LARGE SCALE GENOMIC DNA]</scope>
    <source>
        <strain evidence="10 11">DSM 29955</strain>
    </source>
</reference>
<dbReference type="Pfam" id="PF00501">
    <property type="entry name" value="AMP-binding"/>
    <property type="match status" value="1"/>
</dbReference>
<dbReference type="OrthoDB" id="9803968at2"/>
<dbReference type="CDD" id="cd12118">
    <property type="entry name" value="ttLC_FACS_AEE21_like"/>
    <property type="match status" value="1"/>
</dbReference>
<dbReference type="NCBIfam" id="NF006020">
    <property type="entry name" value="PRK08162.1"/>
    <property type="match status" value="1"/>
</dbReference>